<proteinExistence type="predicted"/>
<evidence type="ECO:0000313" key="8">
    <source>
        <dbReference type="EMBL" id="EFI92362.1"/>
    </source>
</evidence>
<name>D8QI84_SCHCM</name>
<keyword evidence="4" id="KW-0862">Zinc</keyword>
<dbReference type="PANTHER" id="PTHR24409">
    <property type="entry name" value="ZINC FINGER PROTEIN 142"/>
    <property type="match status" value="1"/>
</dbReference>
<sequence length="234" mass="25214">MSKPCNTCGQSFTSTHALEEHILKAPNHPKCATCKKSFRDEKGLEQHIQKEHQALFCGVCAARFPSRQALADHIARAHPNPTRRTGSTPPGYTSSPSFPAYAPSSYGPSTSSTTPVGSFPSPVGTPIGPPRPAGQQSLQHDHEYFGETRFPGRSEDQGLSLLQAQHLKLNARKHSSGSSKAREVALHQHTAVSTASIPFFDFSFASPTLHPVHSPARPISTLISPSPTPYGFDV</sequence>
<dbReference type="GO" id="GO:0008270">
    <property type="term" value="F:zinc ion binding"/>
    <property type="evidence" value="ECO:0007669"/>
    <property type="project" value="UniProtKB-KW"/>
</dbReference>
<keyword evidence="3 5" id="KW-0863">Zinc-finger</keyword>
<dbReference type="PROSITE" id="PS50157">
    <property type="entry name" value="ZINC_FINGER_C2H2_2"/>
    <property type="match status" value="1"/>
</dbReference>
<organism evidence="9">
    <name type="scientific">Schizophyllum commune (strain H4-8 / FGSC 9210)</name>
    <name type="common">Split gill fungus</name>
    <dbReference type="NCBI Taxonomy" id="578458"/>
    <lineage>
        <taxon>Eukaryota</taxon>
        <taxon>Fungi</taxon>
        <taxon>Dikarya</taxon>
        <taxon>Basidiomycota</taxon>
        <taxon>Agaricomycotina</taxon>
        <taxon>Agaricomycetes</taxon>
        <taxon>Agaricomycetidae</taxon>
        <taxon>Agaricales</taxon>
        <taxon>Schizophyllaceae</taxon>
        <taxon>Schizophyllum</taxon>
    </lineage>
</organism>
<dbReference type="GO" id="GO:0000977">
    <property type="term" value="F:RNA polymerase II transcription regulatory region sequence-specific DNA binding"/>
    <property type="evidence" value="ECO:0007669"/>
    <property type="project" value="TreeGrafter"/>
</dbReference>
<dbReference type="PROSITE" id="PS00028">
    <property type="entry name" value="ZINC_FINGER_C2H2_1"/>
    <property type="match status" value="2"/>
</dbReference>
<keyword evidence="9" id="KW-1185">Reference proteome</keyword>
<feature type="non-terminal residue" evidence="8">
    <location>
        <position position="234"/>
    </location>
</feature>
<evidence type="ECO:0000256" key="2">
    <source>
        <dbReference type="ARBA" id="ARBA00022737"/>
    </source>
</evidence>
<evidence type="ECO:0000256" key="6">
    <source>
        <dbReference type="SAM" id="MobiDB-lite"/>
    </source>
</evidence>
<dbReference type="VEuPathDB" id="FungiDB:SCHCODRAFT_02717189"/>
<keyword evidence="2" id="KW-0677">Repeat</keyword>
<evidence type="ECO:0000259" key="7">
    <source>
        <dbReference type="PROSITE" id="PS50157"/>
    </source>
</evidence>
<dbReference type="Gene3D" id="3.30.160.60">
    <property type="entry name" value="Classic Zinc Finger"/>
    <property type="match status" value="1"/>
</dbReference>
<evidence type="ECO:0000313" key="9">
    <source>
        <dbReference type="Proteomes" id="UP000007431"/>
    </source>
</evidence>
<dbReference type="EMBL" id="GL377313">
    <property type="protein sequence ID" value="EFI92362.1"/>
    <property type="molecule type" value="Genomic_DNA"/>
</dbReference>
<reference evidence="8 9" key="1">
    <citation type="journal article" date="2010" name="Nat. Biotechnol.">
        <title>Genome sequence of the model mushroom Schizophyllum commune.</title>
        <authorList>
            <person name="Ohm R.A."/>
            <person name="de Jong J.F."/>
            <person name="Lugones L.G."/>
            <person name="Aerts A."/>
            <person name="Kothe E."/>
            <person name="Stajich J.E."/>
            <person name="de Vries R.P."/>
            <person name="Record E."/>
            <person name="Levasseur A."/>
            <person name="Baker S.E."/>
            <person name="Bartholomew K.A."/>
            <person name="Coutinho P.M."/>
            <person name="Erdmann S."/>
            <person name="Fowler T.J."/>
            <person name="Gathman A.C."/>
            <person name="Lombard V."/>
            <person name="Henrissat B."/>
            <person name="Knabe N."/>
            <person name="Kuees U."/>
            <person name="Lilly W.W."/>
            <person name="Lindquist E."/>
            <person name="Lucas S."/>
            <person name="Magnuson J.K."/>
            <person name="Piumi F."/>
            <person name="Raudaskoski M."/>
            <person name="Salamov A."/>
            <person name="Schmutz J."/>
            <person name="Schwarze F.W.M.R."/>
            <person name="vanKuyk P.A."/>
            <person name="Horton J.S."/>
            <person name="Grigoriev I.V."/>
            <person name="Woesten H.A.B."/>
        </authorList>
    </citation>
    <scope>NUCLEOTIDE SEQUENCE [LARGE SCALE GENOMIC DNA]</scope>
    <source>
        <strain evidence="9">H4-8 / FGSC 9210</strain>
    </source>
</reference>
<dbReference type="Proteomes" id="UP000007431">
    <property type="component" value="Unassembled WGS sequence"/>
</dbReference>
<dbReference type="PANTHER" id="PTHR24409:SF295">
    <property type="entry name" value="AZ2-RELATED"/>
    <property type="match status" value="1"/>
</dbReference>
<accession>D8QI84</accession>
<dbReference type="GO" id="GO:0005634">
    <property type="term" value="C:nucleus"/>
    <property type="evidence" value="ECO:0007669"/>
    <property type="project" value="TreeGrafter"/>
</dbReference>
<dbReference type="InterPro" id="IPR013087">
    <property type="entry name" value="Znf_C2H2_type"/>
</dbReference>
<dbReference type="Pfam" id="PF00096">
    <property type="entry name" value="zf-C2H2"/>
    <property type="match status" value="2"/>
</dbReference>
<feature type="compositionally biased region" description="Low complexity" evidence="6">
    <location>
        <begin position="85"/>
        <end position="122"/>
    </location>
</feature>
<dbReference type="AlphaFoldDB" id="D8QI84"/>
<dbReference type="GO" id="GO:0000981">
    <property type="term" value="F:DNA-binding transcription factor activity, RNA polymerase II-specific"/>
    <property type="evidence" value="ECO:0007669"/>
    <property type="project" value="TreeGrafter"/>
</dbReference>
<feature type="region of interest" description="Disordered" evidence="6">
    <location>
        <begin position="76"/>
        <end position="137"/>
    </location>
</feature>
<evidence type="ECO:0000256" key="1">
    <source>
        <dbReference type="ARBA" id="ARBA00022723"/>
    </source>
</evidence>
<keyword evidence="1" id="KW-0479">Metal-binding</keyword>
<gene>
    <name evidence="8" type="ORF">SCHCODRAFT_113612</name>
</gene>
<dbReference type="InParanoid" id="D8QI84"/>
<evidence type="ECO:0000256" key="5">
    <source>
        <dbReference type="PROSITE-ProRule" id="PRU00042"/>
    </source>
</evidence>
<feature type="domain" description="C2H2-type" evidence="7">
    <location>
        <begin position="29"/>
        <end position="52"/>
    </location>
</feature>
<dbReference type="HOGENOM" id="CLU_1185609_0_0_1"/>
<protein>
    <recommendedName>
        <fullName evidence="7">C2H2-type domain-containing protein</fullName>
    </recommendedName>
</protein>
<evidence type="ECO:0000256" key="4">
    <source>
        <dbReference type="ARBA" id="ARBA00022833"/>
    </source>
</evidence>
<evidence type="ECO:0000256" key="3">
    <source>
        <dbReference type="ARBA" id="ARBA00022771"/>
    </source>
</evidence>
<dbReference type="SMART" id="SM00355">
    <property type="entry name" value="ZnF_C2H2"/>
    <property type="match status" value="3"/>
</dbReference>